<dbReference type="CDD" id="cd11529">
    <property type="entry name" value="NTP-PPase_MazG_Cterm"/>
    <property type="match status" value="1"/>
</dbReference>
<dbReference type="InterPro" id="IPR004518">
    <property type="entry name" value="MazG-like_dom"/>
</dbReference>
<dbReference type="GO" id="GO:0046061">
    <property type="term" value="P:dATP catabolic process"/>
    <property type="evidence" value="ECO:0007669"/>
    <property type="project" value="TreeGrafter"/>
</dbReference>
<feature type="domain" description="NTP pyrophosphohydrolase MazG-like" evidence="2">
    <location>
        <begin position="392"/>
        <end position="453"/>
    </location>
</feature>
<dbReference type="GO" id="GO:0008168">
    <property type="term" value="F:methyltransferase activity"/>
    <property type="evidence" value="ECO:0007669"/>
    <property type="project" value="InterPro"/>
</dbReference>
<evidence type="ECO:0000259" key="1">
    <source>
        <dbReference type="Pfam" id="PF00590"/>
    </source>
</evidence>
<dbReference type="Pfam" id="PF00590">
    <property type="entry name" value="TP_methylase"/>
    <property type="match status" value="1"/>
</dbReference>
<reference evidence="3" key="1">
    <citation type="submission" date="2020-05" db="EMBL/GenBank/DDBJ databases">
        <authorList>
            <person name="Chiriac C."/>
            <person name="Salcher M."/>
            <person name="Ghai R."/>
            <person name="Kavagutti S V."/>
        </authorList>
    </citation>
    <scope>NUCLEOTIDE SEQUENCE</scope>
</reference>
<dbReference type="PANTHER" id="PTHR30522:SF0">
    <property type="entry name" value="NUCLEOSIDE TRIPHOSPHATE PYROPHOSPHOHYDROLASE"/>
    <property type="match status" value="1"/>
</dbReference>
<dbReference type="CDD" id="cd11723">
    <property type="entry name" value="YabN_N_like"/>
    <property type="match status" value="1"/>
</dbReference>
<dbReference type="EMBL" id="CAEZUN010000063">
    <property type="protein sequence ID" value="CAB4600686.1"/>
    <property type="molecule type" value="Genomic_DNA"/>
</dbReference>
<dbReference type="GO" id="GO:0047429">
    <property type="term" value="F:nucleoside triphosphate diphosphatase activity"/>
    <property type="evidence" value="ECO:0007669"/>
    <property type="project" value="InterPro"/>
</dbReference>
<dbReference type="SUPFAM" id="SSF101386">
    <property type="entry name" value="all-alpha NTP pyrophosphatases"/>
    <property type="match status" value="2"/>
</dbReference>
<dbReference type="NCBIfam" id="NF007113">
    <property type="entry name" value="PRK09562.1"/>
    <property type="match status" value="1"/>
</dbReference>
<sequence length="483" mass="53931">MTAQITVVGLGPGSAGSINHETLQAIERIKFRYVRTTRHPTSHLVEGAVSFDDEYERHESFNDVYEAIAKRLVAAAHQHGEILYAVPGSPLVLEQAVQHLLDDKTVEVVLVPAMSFLDVAWSALKIDPVNQSVRMIDGHLFAELAAGDSGPLLVAQCHAQWVLSNIKLAHESATGNESVVILHHLGLADQRIIHTTWQNLDREIEPDHLTTLYIPRLAEPVAAEMAKLHQLSRTLREQCPWDREQTHESLVRYLIEETYEVVDAINQLDVDDPSTDDAFIEELGDLLYQVEFHATIAEQQGRFSIADVANSIHEKLVRRHPHVFGDVSADSADQVVSTWDAIKQQERGEVDSKSVFDGVATAAPALMYASKLQKRAAEQGFDWPNSDGAYEKIAEEIAELREAVLLKSDPQAVLMELGDVLFSVVNLSRHLKVDAETALRSASEKFKARFEKVVELATQRNLDLTKCSLSELDELWNEIKLIK</sequence>
<dbReference type="PANTHER" id="PTHR30522">
    <property type="entry name" value="NUCLEOSIDE TRIPHOSPHATE PYROPHOSPHOHYDROLASE"/>
    <property type="match status" value="1"/>
</dbReference>
<dbReference type="InterPro" id="IPR000878">
    <property type="entry name" value="4pyrrol_Mease"/>
</dbReference>
<dbReference type="NCBIfam" id="TIGR00444">
    <property type="entry name" value="mazG"/>
    <property type="match status" value="1"/>
</dbReference>
<feature type="domain" description="Tetrapyrrole methylase" evidence="1">
    <location>
        <begin position="5"/>
        <end position="200"/>
    </location>
</feature>
<feature type="domain" description="NTP pyrophosphohydrolase MazG-like" evidence="2">
    <location>
        <begin position="245"/>
        <end position="324"/>
    </location>
</feature>
<protein>
    <submittedName>
        <fullName evidence="3">Unannotated protein</fullName>
    </submittedName>
</protein>
<dbReference type="GO" id="GO:0046081">
    <property type="term" value="P:dUTP catabolic process"/>
    <property type="evidence" value="ECO:0007669"/>
    <property type="project" value="TreeGrafter"/>
</dbReference>
<dbReference type="GO" id="GO:0006203">
    <property type="term" value="P:dGTP catabolic process"/>
    <property type="evidence" value="ECO:0007669"/>
    <property type="project" value="TreeGrafter"/>
</dbReference>
<dbReference type="Gene3D" id="1.10.287.1080">
    <property type="entry name" value="MazG-like"/>
    <property type="match status" value="2"/>
</dbReference>
<dbReference type="InterPro" id="IPR011551">
    <property type="entry name" value="NTP_PyrPHydrolase_MazG"/>
</dbReference>
<dbReference type="InterPro" id="IPR048011">
    <property type="entry name" value="NTP-PPase_MazG-like_C"/>
</dbReference>
<dbReference type="InterPro" id="IPR048015">
    <property type="entry name" value="NTP-PPase_MazG-like_N"/>
</dbReference>
<dbReference type="GO" id="GO:0006950">
    <property type="term" value="P:response to stress"/>
    <property type="evidence" value="ECO:0007669"/>
    <property type="project" value="UniProtKB-ARBA"/>
</dbReference>
<dbReference type="InterPro" id="IPR035996">
    <property type="entry name" value="4pyrrol_Methylase_sf"/>
</dbReference>
<name>A0A6J6GHG2_9ZZZZ</name>
<accession>A0A6J6GHG2</accession>
<dbReference type="Gene3D" id="3.40.1010.10">
    <property type="entry name" value="Cobalt-precorrin-4 Transmethylase, Domain 1"/>
    <property type="match status" value="1"/>
</dbReference>
<gene>
    <name evidence="3" type="ORF">UFOPK1826_00638</name>
</gene>
<evidence type="ECO:0000313" key="3">
    <source>
        <dbReference type="EMBL" id="CAB4600686.1"/>
    </source>
</evidence>
<dbReference type="FunFam" id="1.10.287.1080:FF:000001">
    <property type="entry name" value="Nucleoside triphosphate pyrophosphohydrolase"/>
    <property type="match status" value="1"/>
</dbReference>
<dbReference type="InterPro" id="IPR014777">
    <property type="entry name" value="4pyrrole_Mease_sub1"/>
</dbReference>
<dbReference type="Pfam" id="PF03819">
    <property type="entry name" value="MazG"/>
    <property type="match status" value="2"/>
</dbReference>
<dbReference type="InterPro" id="IPR035013">
    <property type="entry name" value="YabN_N"/>
</dbReference>
<dbReference type="SUPFAM" id="SSF53790">
    <property type="entry name" value="Tetrapyrrole methylase"/>
    <property type="match status" value="1"/>
</dbReference>
<dbReference type="AlphaFoldDB" id="A0A6J6GHG2"/>
<dbReference type="GO" id="GO:0046052">
    <property type="term" value="P:UTP catabolic process"/>
    <property type="evidence" value="ECO:0007669"/>
    <property type="project" value="TreeGrafter"/>
</dbReference>
<dbReference type="CDD" id="cd11528">
    <property type="entry name" value="NTP-PPase_MazG_Nterm"/>
    <property type="match status" value="1"/>
</dbReference>
<organism evidence="3">
    <name type="scientific">freshwater metagenome</name>
    <dbReference type="NCBI Taxonomy" id="449393"/>
    <lineage>
        <taxon>unclassified sequences</taxon>
        <taxon>metagenomes</taxon>
        <taxon>ecological metagenomes</taxon>
    </lineage>
</organism>
<evidence type="ECO:0000259" key="2">
    <source>
        <dbReference type="Pfam" id="PF03819"/>
    </source>
</evidence>
<dbReference type="GO" id="GO:0046076">
    <property type="term" value="P:dTTP catabolic process"/>
    <property type="evidence" value="ECO:0007669"/>
    <property type="project" value="TreeGrafter"/>
</dbReference>
<dbReference type="GO" id="GO:0046047">
    <property type="term" value="P:TTP catabolic process"/>
    <property type="evidence" value="ECO:0007669"/>
    <property type="project" value="TreeGrafter"/>
</dbReference>
<proteinExistence type="predicted"/>